<accession>A0A841PSY3</accession>
<dbReference type="PANTHER" id="PTHR35335">
    <property type="entry name" value="UPF0716 PROTEIN FXSA"/>
    <property type="match status" value="1"/>
</dbReference>
<dbReference type="NCBIfam" id="NF008528">
    <property type="entry name" value="PRK11463.1-2"/>
    <property type="match status" value="1"/>
</dbReference>
<feature type="transmembrane region" description="Helical" evidence="1">
    <location>
        <begin position="27"/>
        <end position="47"/>
    </location>
</feature>
<dbReference type="EMBL" id="JACHGH010000001">
    <property type="protein sequence ID" value="MBB6452087.1"/>
    <property type="molecule type" value="Genomic_DNA"/>
</dbReference>
<keyword evidence="1" id="KW-0472">Membrane</keyword>
<dbReference type="Proteomes" id="UP000581688">
    <property type="component" value="Unassembled WGS sequence"/>
</dbReference>
<comment type="caution">
    <text evidence="2">The sequence shown here is derived from an EMBL/GenBank/DDBJ whole genome shotgun (WGS) entry which is preliminary data.</text>
</comment>
<dbReference type="InterPro" id="IPR007313">
    <property type="entry name" value="FxsA"/>
</dbReference>
<evidence type="ECO:0000313" key="3">
    <source>
        <dbReference type="Proteomes" id="UP000581688"/>
    </source>
</evidence>
<protein>
    <submittedName>
        <fullName evidence="2">UPF0716 protein FxsA</fullName>
    </submittedName>
</protein>
<dbReference type="AlphaFoldDB" id="A0A841PSY3"/>
<gene>
    <name evidence="2" type="ORF">HNQ94_000508</name>
</gene>
<evidence type="ECO:0000256" key="1">
    <source>
        <dbReference type="SAM" id="Phobius"/>
    </source>
</evidence>
<feature type="transmembrane region" description="Helical" evidence="1">
    <location>
        <begin position="76"/>
        <end position="103"/>
    </location>
</feature>
<name>A0A841PSY3_9BACI</name>
<organism evidence="2 3">
    <name type="scientific">Salirhabdus euzebyi</name>
    <dbReference type="NCBI Taxonomy" id="394506"/>
    <lineage>
        <taxon>Bacteria</taxon>
        <taxon>Bacillati</taxon>
        <taxon>Bacillota</taxon>
        <taxon>Bacilli</taxon>
        <taxon>Bacillales</taxon>
        <taxon>Bacillaceae</taxon>
        <taxon>Salirhabdus</taxon>
    </lineage>
</organism>
<proteinExistence type="predicted"/>
<dbReference type="PANTHER" id="PTHR35335:SF1">
    <property type="entry name" value="UPF0716 PROTEIN FXSA"/>
    <property type="match status" value="1"/>
</dbReference>
<keyword evidence="1" id="KW-0812">Transmembrane</keyword>
<evidence type="ECO:0000313" key="2">
    <source>
        <dbReference type="EMBL" id="MBB6452087.1"/>
    </source>
</evidence>
<dbReference type="GO" id="GO:0016020">
    <property type="term" value="C:membrane"/>
    <property type="evidence" value="ECO:0007669"/>
    <property type="project" value="InterPro"/>
</dbReference>
<keyword evidence="1" id="KW-1133">Transmembrane helix</keyword>
<keyword evidence="3" id="KW-1185">Reference proteome</keyword>
<dbReference type="Pfam" id="PF04186">
    <property type="entry name" value="FxsA"/>
    <property type="match status" value="1"/>
</dbReference>
<reference evidence="2 3" key="1">
    <citation type="submission" date="2020-08" db="EMBL/GenBank/DDBJ databases">
        <title>Genomic Encyclopedia of Type Strains, Phase IV (KMG-IV): sequencing the most valuable type-strain genomes for metagenomic binning, comparative biology and taxonomic classification.</title>
        <authorList>
            <person name="Goeker M."/>
        </authorList>
    </citation>
    <scope>NUCLEOTIDE SEQUENCE [LARGE SCALE GENOMIC DNA]</scope>
    <source>
        <strain evidence="2 3">DSM 19612</strain>
    </source>
</reference>
<dbReference type="RefSeq" id="WP_174494364.1">
    <property type="nucleotide sequence ID" value="NZ_CADDWK010000001.1"/>
</dbReference>
<sequence>MFRVLFVLIVVLSALEIGVFVWLGNLFSVWFVIFGIIFTGLLGAYLAKKQGVEALNRAREQMNYGNFPREEIFDGLSIFVGAILLFTPGFITDTIGFILLFPFTRYPIKRWMKDVVRTMIRKGSITIFKGWK</sequence>